<keyword evidence="4" id="KW-0804">Transcription</keyword>
<evidence type="ECO:0000256" key="4">
    <source>
        <dbReference type="ARBA" id="ARBA00023163"/>
    </source>
</evidence>
<dbReference type="PANTHER" id="PTHR31072">
    <property type="entry name" value="TRANSCRIPTION FACTOR TCP4-RELATED"/>
    <property type="match status" value="1"/>
</dbReference>
<dbReference type="PROSITE" id="PS51369">
    <property type="entry name" value="TCP"/>
    <property type="match status" value="1"/>
</dbReference>
<dbReference type="GO" id="GO:0003700">
    <property type="term" value="F:DNA-binding transcription factor activity"/>
    <property type="evidence" value="ECO:0007669"/>
    <property type="project" value="InterPro"/>
</dbReference>
<evidence type="ECO:0000256" key="6">
    <source>
        <dbReference type="SAM" id="MobiDB-lite"/>
    </source>
</evidence>
<dbReference type="Gramene" id="Kaladp0095s0189.1.v1.1">
    <property type="protein sequence ID" value="Kaladp0095s0189.1.v1.1.CDS.1"/>
    <property type="gene ID" value="Kaladp0095s0189.v1.1"/>
</dbReference>
<feature type="region of interest" description="Disordered" evidence="6">
    <location>
        <begin position="1"/>
        <end position="36"/>
    </location>
</feature>
<dbReference type="AlphaFoldDB" id="A0A7N0V269"/>
<evidence type="ECO:0000259" key="7">
    <source>
        <dbReference type="PROSITE" id="PS51369"/>
    </source>
</evidence>
<feature type="region of interest" description="Disordered" evidence="6">
    <location>
        <begin position="350"/>
        <end position="371"/>
    </location>
</feature>
<dbReference type="Proteomes" id="UP000594263">
    <property type="component" value="Unplaced"/>
</dbReference>
<keyword evidence="9" id="KW-1185">Reference proteome</keyword>
<dbReference type="OMA" id="SIQWEGS"/>
<comment type="subcellular location">
    <subcellularLocation>
        <location evidence="1">Nucleus</location>
    </subcellularLocation>
</comment>
<proteinExistence type="predicted"/>
<evidence type="ECO:0000256" key="1">
    <source>
        <dbReference type="ARBA" id="ARBA00004123"/>
    </source>
</evidence>
<feature type="compositionally biased region" description="Basic and acidic residues" evidence="6">
    <location>
        <begin position="1"/>
        <end position="17"/>
    </location>
</feature>
<dbReference type="GO" id="GO:0043565">
    <property type="term" value="F:sequence-specific DNA binding"/>
    <property type="evidence" value="ECO:0007669"/>
    <property type="project" value="TreeGrafter"/>
</dbReference>
<dbReference type="EnsemblPlants" id="Kaladp0095s0189.1.v1.1">
    <property type="protein sequence ID" value="Kaladp0095s0189.1.v1.1.CDS.1"/>
    <property type="gene ID" value="Kaladp0095s0189.v1.1"/>
</dbReference>
<reference evidence="8" key="1">
    <citation type="submission" date="2021-01" db="UniProtKB">
        <authorList>
            <consortium name="EnsemblPlants"/>
        </authorList>
    </citation>
    <scope>IDENTIFICATION</scope>
</reference>
<protein>
    <recommendedName>
        <fullName evidence="7">TCP domain-containing protein</fullName>
    </recommendedName>
</protein>
<feature type="domain" description="TCP" evidence="7">
    <location>
        <begin position="54"/>
        <end position="112"/>
    </location>
</feature>
<feature type="compositionally biased region" description="Low complexity" evidence="6">
    <location>
        <begin position="350"/>
        <end position="362"/>
    </location>
</feature>
<sequence length="371" mass="41141">MIPRTRDGEDFSDKLDNNDANGGPSTHKADSTSSTAWLRSKDPRIVRVSRAFGGKDRHSKVCTIRGLRDRRVRLSVPTAIQLYDLQDRLGLNQPSKVVDWLLNVAKDDIDELPPLQIPPGFNFIDQAHQAMLSSSSYAANQQVVATTPRSDQDQPGSKINASWEDAPVDLHKSSFWTGSSQPRSAKSSKHVATREIIMNEKPEIWTKRMMSDDHQADDHKLETLELGHGGGGGMQMGSSSYNNFFTRATTSNHSSLPNLLHSVLPYGSYYHFDYPSNFSLSSSSSQSDNHPHPHQSNYNVVPTGPHVLVCPPGMAASQSYFPATTTSSASAAPMELDPRQFINHFQILSPTQQQHHQSSLHMSLDDVNKKR</sequence>
<dbReference type="InterPro" id="IPR005333">
    <property type="entry name" value="Transcription_factor_TCP"/>
</dbReference>
<dbReference type="InterPro" id="IPR017887">
    <property type="entry name" value="TF_TCP_subgr"/>
</dbReference>
<keyword evidence="5" id="KW-0539">Nucleus</keyword>
<keyword evidence="2" id="KW-0805">Transcription regulation</keyword>
<accession>A0A7N0V269</accession>
<dbReference type="GO" id="GO:0005634">
    <property type="term" value="C:nucleus"/>
    <property type="evidence" value="ECO:0007669"/>
    <property type="project" value="UniProtKB-SubCell"/>
</dbReference>
<keyword evidence="3" id="KW-0238">DNA-binding</keyword>
<dbReference type="Pfam" id="PF03634">
    <property type="entry name" value="TCP"/>
    <property type="match status" value="1"/>
</dbReference>
<dbReference type="PANTHER" id="PTHR31072:SF231">
    <property type="entry name" value="TRANSCRIPTION FACTOR TCP17"/>
    <property type="match status" value="1"/>
</dbReference>
<evidence type="ECO:0000313" key="8">
    <source>
        <dbReference type="EnsemblPlants" id="Kaladp0095s0189.1.v1.1.CDS.1"/>
    </source>
</evidence>
<evidence type="ECO:0000256" key="2">
    <source>
        <dbReference type="ARBA" id="ARBA00023015"/>
    </source>
</evidence>
<evidence type="ECO:0000256" key="5">
    <source>
        <dbReference type="ARBA" id="ARBA00023242"/>
    </source>
</evidence>
<evidence type="ECO:0000256" key="3">
    <source>
        <dbReference type="ARBA" id="ARBA00023125"/>
    </source>
</evidence>
<organism evidence="8 9">
    <name type="scientific">Kalanchoe fedtschenkoi</name>
    <name type="common">Lavender scallops</name>
    <name type="synonym">South American air plant</name>
    <dbReference type="NCBI Taxonomy" id="63787"/>
    <lineage>
        <taxon>Eukaryota</taxon>
        <taxon>Viridiplantae</taxon>
        <taxon>Streptophyta</taxon>
        <taxon>Embryophyta</taxon>
        <taxon>Tracheophyta</taxon>
        <taxon>Spermatophyta</taxon>
        <taxon>Magnoliopsida</taxon>
        <taxon>eudicotyledons</taxon>
        <taxon>Gunneridae</taxon>
        <taxon>Pentapetalae</taxon>
        <taxon>Saxifragales</taxon>
        <taxon>Crassulaceae</taxon>
        <taxon>Kalanchoe</taxon>
    </lineage>
</organism>
<feature type="region of interest" description="Disordered" evidence="6">
    <location>
        <begin position="280"/>
        <end position="300"/>
    </location>
</feature>
<name>A0A7N0V269_KALFE</name>
<evidence type="ECO:0000313" key="9">
    <source>
        <dbReference type="Proteomes" id="UP000594263"/>
    </source>
</evidence>